<reference evidence="3" key="1">
    <citation type="submission" date="2016-03" db="EMBL/GenBank/DDBJ databases">
        <authorList>
            <person name="Guldener U."/>
        </authorList>
    </citation>
    <scope>NUCLEOTIDE SEQUENCE [LARGE SCALE GENOMIC DNA]</scope>
</reference>
<evidence type="ECO:0000256" key="1">
    <source>
        <dbReference type="SAM" id="SignalP"/>
    </source>
</evidence>
<proteinExistence type="predicted"/>
<sequence>MQIKNVFLVLALGVSSIAAQAGDQPQLQPRQLDVDGCNDCHQRCRNDRGKQTRSWLMDCYDRCRRSAVNGVGPCLPKGGS</sequence>
<protein>
    <submittedName>
        <fullName evidence="2">Uncharacterized protein</fullName>
    </submittedName>
</protein>
<evidence type="ECO:0000313" key="3">
    <source>
        <dbReference type="Proteomes" id="UP000177625"/>
    </source>
</evidence>
<dbReference type="EMBL" id="FJVC01000442">
    <property type="protein sequence ID" value="CZT50738.1"/>
    <property type="molecule type" value="Genomic_DNA"/>
</dbReference>
<keyword evidence="1" id="KW-0732">Signal</keyword>
<dbReference type="Proteomes" id="UP000177625">
    <property type="component" value="Unassembled WGS sequence"/>
</dbReference>
<organism evidence="2 3">
    <name type="scientific">Rhynchosporium secalis</name>
    <name type="common">Barley scald fungus</name>
    <dbReference type="NCBI Taxonomy" id="38038"/>
    <lineage>
        <taxon>Eukaryota</taxon>
        <taxon>Fungi</taxon>
        <taxon>Dikarya</taxon>
        <taxon>Ascomycota</taxon>
        <taxon>Pezizomycotina</taxon>
        <taxon>Leotiomycetes</taxon>
        <taxon>Helotiales</taxon>
        <taxon>Ploettnerulaceae</taxon>
        <taxon>Rhynchosporium</taxon>
    </lineage>
</organism>
<gene>
    <name evidence="2" type="ORF">RSE6_11780</name>
</gene>
<accession>A0A1E1MNR9</accession>
<evidence type="ECO:0000313" key="2">
    <source>
        <dbReference type="EMBL" id="CZT50738.1"/>
    </source>
</evidence>
<name>A0A1E1MNR9_RHYSE</name>
<feature type="signal peptide" evidence="1">
    <location>
        <begin position="1"/>
        <end position="19"/>
    </location>
</feature>
<feature type="chain" id="PRO_5009448535" evidence="1">
    <location>
        <begin position="20"/>
        <end position="80"/>
    </location>
</feature>
<keyword evidence="3" id="KW-1185">Reference proteome</keyword>
<dbReference type="AlphaFoldDB" id="A0A1E1MNR9"/>